<accession>A0A0E9LVA2</accession>
<evidence type="ECO:0000313" key="8">
    <source>
        <dbReference type="EMBL" id="GAO29238.1"/>
    </source>
</evidence>
<evidence type="ECO:0000256" key="1">
    <source>
        <dbReference type="ARBA" id="ARBA00008563"/>
    </source>
</evidence>
<dbReference type="InterPro" id="IPR001787">
    <property type="entry name" value="Ribosomal_bL21"/>
</dbReference>
<dbReference type="PANTHER" id="PTHR21349:SF0">
    <property type="entry name" value="LARGE RIBOSOMAL SUBUNIT PROTEIN BL21M"/>
    <property type="match status" value="1"/>
</dbReference>
<dbReference type="GO" id="GO:1990904">
    <property type="term" value="C:ribonucleoprotein complex"/>
    <property type="evidence" value="ECO:0007669"/>
    <property type="project" value="UniProtKB-KW"/>
</dbReference>
<sequence>MMYAIVTIAGQQFKVEKDRKVFVHRLGAEEGASVEFDEVLLVEDESGITVGAPTLAGAKVTAKVLAHLKGEKVIVFKKKRRKGYKKKNGHRQYLSQIQIEDILIG</sequence>
<evidence type="ECO:0000256" key="7">
    <source>
        <dbReference type="RuleBase" id="RU000562"/>
    </source>
</evidence>
<keyword evidence="2 6" id="KW-0699">rRNA-binding</keyword>
<dbReference type="Pfam" id="PF00829">
    <property type="entry name" value="Ribosomal_L21p"/>
    <property type="match status" value="1"/>
</dbReference>
<dbReference type="AlphaFoldDB" id="A0A0E9LVA2"/>
<dbReference type="GO" id="GO:0019843">
    <property type="term" value="F:rRNA binding"/>
    <property type="evidence" value="ECO:0007669"/>
    <property type="project" value="UniProtKB-UniRule"/>
</dbReference>
<evidence type="ECO:0000256" key="5">
    <source>
        <dbReference type="ARBA" id="ARBA00023274"/>
    </source>
</evidence>
<dbReference type="NCBIfam" id="TIGR00061">
    <property type="entry name" value="L21"/>
    <property type="match status" value="1"/>
</dbReference>
<dbReference type="GO" id="GO:0006412">
    <property type="term" value="P:translation"/>
    <property type="evidence" value="ECO:0007669"/>
    <property type="project" value="UniProtKB-UniRule"/>
</dbReference>
<dbReference type="Proteomes" id="UP000032900">
    <property type="component" value="Unassembled WGS sequence"/>
</dbReference>
<dbReference type="PANTHER" id="PTHR21349">
    <property type="entry name" value="50S RIBOSOMAL PROTEIN L21"/>
    <property type="match status" value="1"/>
</dbReference>
<evidence type="ECO:0000256" key="2">
    <source>
        <dbReference type="ARBA" id="ARBA00022730"/>
    </source>
</evidence>
<evidence type="ECO:0000256" key="6">
    <source>
        <dbReference type="HAMAP-Rule" id="MF_01363"/>
    </source>
</evidence>
<dbReference type="EMBL" id="BAZW01000007">
    <property type="protein sequence ID" value="GAO29238.1"/>
    <property type="molecule type" value="Genomic_DNA"/>
</dbReference>
<proteinExistence type="inferred from homology"/>
<reference evidence="8 9" key="1">
    <citation type="journal article" date="2015" name="Microbes Environ.">
        <title>Distribution and evolution of nitrogen fixation genes in the phylum bacteroidetes.</title>
        <authorList>
            <person name="Inoue J."/>
            <person name="Oshima K."/>
            <person name="Suda W."/>
            <person name="Sakamoto M."/>
            <person name="Iino T."/>
            <person name="Noda S."/>
            <person name="Hongoh Y."/>
            <person name="Hattori M."/>
            <person name="Ohkuma M."/>
        </authorList>
    </citation>
    <scope>NUCLEOTIDE SEQUENCE [LARGE SCALE GENOMIC DNA]</scope>
    <source>
        <strain evidence="8">JCM 15548</strain>
    </source>
</reference>
<organism evidence="8 9">
    <name type="scientific">Geofilum rubicundum JCM 15548</name>
    <dbReference type="NCBI Taxonomy" id="1236989"/>
    <lineage>
        <taxon>Bacteria</taxon>
        <taxon>Pseudomonadati</taxon>
        <taxon>Bacteroidota</taxon>
        <taxon>Bacteroidia</taxon>
        <taxon>Marinilabiliales</taxon>
        <taxon>Marinilabiliaceae</taxon>
        <taxon>Geofilum</taxon>
    </lineage>
</organism>
<comment type="caution">
    <text evidence="8">The sequence shown here is derived from an EMBL/GenBank/DDBJ whole genome shotgun (WGS) entry which is preliminary data.</text>
</comment>
<evidence type="ECO:0000256" key="4">
    <source>
        <dbReference type="ARBA" id="ARBA00022980"/>
    </source>
</evidence>
<keyword evidence="9" id="KW-1185">Reference proteome</keyword>
<evidence type="ECO:0000256" key="3">
    <source>
        <dbReference type="ARBA" id="ARBA00022884"/>
    </source>
</evidence>
<dbReference type="SUPFAM" id="SSF141091">
    <property type="entry name" value="L21p-like"/>
    <property type="match status" value="1"/>
</dbReference>
<comment type="similarity">
    <text evidence="1 6 7">Belongs to the bacterial ribosomal protein bL21 family.</text>
</comment>
<dbReference type="InterPro" id="IPR036164">
    <property type="entry name" value="bL21-like_sf"/>
</dbReference>
<comment type="subunit">
    <text evidence="6">Part of the 50S ribosomal subunit. Contacts protein L20.</text>
</comment>
<dbReference type="STRING" id="1236989.JCM15548_11405"/>
<name>A0A0E9LVA2_9BACT</name>
<keyword evidence="3 6" id="KW-0694">RNA-binding</keyword>
<comment type="function">
    <text evidence="6 7">This protein binds to 23S rRNA in the presence of protein L20.</text>
</comment>
<dbReference type="InterPro" id="IPR018258">
    <property type="entry name" value="Ribosomal_bL21_CS"/>
</dbReference>
<evidence type="ECO:0000313" key="9">
    <source>
        <dbReference type="Proteomes" id="UP000032900"/>
    </source>
</evidence>
<dbReference type="HAMAP" id="MF_01363">
    <property type="entry name" value="Ribosomal_bL21"/>
    <property type="match status" value="1"/>
</dbReference>
<dbReference type="GO" id="GO:0003735">
    <property type="term" value="F:structural constituent of ribosome"/>
    <property type="evidence" value="ECO:0007669"/>
    <property type="project" value="InterPro"/>
</dbReference>
<keyword evidence="4 6" id="KW-0689">Ribosomal protein</keyword>
<gene>
    <name evidence="6" type="primary">rplU</name>
    <name evidence="8" type="ORF">JCM15548_11405</name>
</gene>
<keyword evidence="5 6" id="KW-0687">Ribonucleoprotein</keyword>
<dbReference type="GO" id="GO:0005840">
    <property type="term" value="C:ribosome"/>
    <property type="evidence" value="ECO:0007669"/>
    <property type="project" value="UniProtKB-KW"/>
</dbReference>
<protein>
    <recommendedName>
        <fullName evidence="6">Large ribosomal subunit protein bL21</fullName>
    </recommendedName>
</protein>
<dbReference type="InterPro" id="IPR028909">
    <property type="entry name" value="bL21-like"/>
</dbReference>
<dbReference type="GO" id="GO:0005737">
    <property type="term" value="C:cytoplasm"/>
    <property type="evidence" value="ECO:0007669"/>
    <property type="project" value="UniProtKB-ARBA"/>
</dbReference>
<dbReference type="PROSITE" id="PS01169">
    <property type="entry name" value="RIBOSOMAL_L21"/>
    <property type="match status" value="1"/>
</dbReference>